<organism evidence="2 3">
    <name type="scientific">Liparis tanakae</name>
    <name type="common">Tanaka's snailfish</name>
    <dbReference type="NCBI Taxonomy" id="230148"/>
    <lineage>
        <taxon>Eukaryota</taxon>
        <taxon>Metazoa</taxon>
        <taxon>Chordata</taxon>
        <taxon>Craniata</taxon>
        <taxon>Vertebrata</taxon>
        <taxon>Euteleostomi</taxon>
        <taxon>Actinopterygii</taxon>
        <taxon>Neopterygii</taxon>
        <taxon>Teleostei</taxon>
        <taxon>Neoteleostei</taxon>
        <taxon>Acanthomorphata</taxon>
        <taxon>Eupercaria</taxon>
        <taxon>Perciformes</taxon>
        <taxon>Cottioidei</taxon>
        <taxon>Cottales</taxon>
        <taxon>Liparidae</taxon>
        <taxon>Liparis</taxon>
    </lineage>
</organism>
<feature type="region of interest" description="Disordered" evidence="1">
    <location>
        <begin position="576"/>
        <end position="674"/>
    </location>
</feature>
<accession>A0A4Z2HV84</accession>
<feature type="compositionally biased region" description="Basic and acidic residues" evidence="1">
    <location>
        <begin position="289"/>
        <end position="309"/>
    </location>
</feature>
<feature type="compositionally biased region" description="Basic and acidic residues" evidence="1">
    <location>
        <begin position="123"/>
        <end position="134"/>
    </location>
</feature>
<keyword evidence="3" id="KW-1185">Reference proteome</keyword>
<evidence type="ECO:0000313" key="3">
    <source>
        <dbReference type="Proteomes" id="UP000314294"/>
    </source>
</evidence>
<evidence type="ECO:0008006" key="4">
    <source>
        <dbReference type="Google" id="ProtNLM"/>
    </source>
</evidence>
<feature type="compositionally biased region" description="Pro residues" evidence="1">
    <location>
        <begin position="462"/>
        <end position="473"/>
    </location>
</feature>
<evidence type="ECO:0000313" key="2">
    <source>
        <dbReference type="EMBL" id="TNN69530.1"/>
    </source>
</evidence>
<feature type="compositionally biased region" description="Basic and acidic residues" evidence="1">
    <location>
        <begin position="612"/>
        <end position="623"/>
    </location>
</feature>
<feature type="region of interest" description="Disordered" evidence="1">
    <location>
        <begin position="1"/>
        <end position="34"/>
    </location>
</feature>
<feature type="compositionally biased region" description="Acidic residues" evidence="1">
    <location>
        <begin position="624"/>
        <end position="651"/>
    </location>
</feature>
<feature type="compositionally biased region" description="Low complexity" evidence="1">
    <location>
        <begin position="586"/>
        <end position="595"/>
    </location>
</feature>
<feature type="compositionally biased region" description="Basic and acidic residues" evidence="1">
    <location>
        <begin position="663"/>
        <end position="674"/>
    </location>
</feature>
<feature type="compositionally biased region" description="Basic and acidic residues" evidence="1">
    <location>
        <begin position="258"/>
        <end position="269"/>
    </location>
</feature>
<dbReference type="EMBL" id="SRLO01000174">
    <property type="protein sequence ID" value="TNN69530.1"/>
    <property type="molecule type" value="Genomic_DNA"/>
</dbReference>
<feature type="compositionally biased region" description="Basic and acidic residues" evidence="1">
    <location>
        <begin position="353"/>
        <end position="374"/>
    </location>
</feature>
<gene>
    <name evidence="2" type="ORF">EYF80_020176</name>
</gene>
<evidence type="ECO:0000256" key="1">
    <source>
        <dbReference type="SAM" id="MobiDB-lite"/>
    </source>
</evidence>
<comment type="caution">
    <text evidence="2">The sequence shown here is derived from an EMBL/GenBank/DDBJ whole genome shotgun (WGS) entry which is preliminary data.</text>
</comment>
<name>A0A4Z2HV84_9TELE</name>
<feature type="region of interest" description="Disordered" evidence="1">
    <location>
        <begin position="111"/>
        <end position="166"/>
    </location>
</feature>
<feature type="compositionally biased region" description="Basic and acidic residues" evidence="1">
    <location>
        <begin position="143"/>
        <end position="166"/>
    </location>
</feature>
<dbReference type="OrthoDB" id="8984076at2759"/>
<feature type="compositionally biased region" description="Basic and acidic residues" evidence="1">
    <location>
        <begin position="411"/>
        <end position="460"/>
    </location>
</feature>
<feature type="region of interest" description="Disordered" evidence="1">
    <location>
        <begin position="226"/>
        <end position="564"/>
    </location>
</feature>
<feature type="compositionally biased region" description="Basic and acidic residues" evidence="1">
    <location>
        <begin position="502"/>
        <end position="554"/>
    </location>
</feature>
<dbReference type="AlphaFoldDB" id="A0A4Z2HV84"/>
<protein>
    <recommendedName>
        <fullName evidence="4">Titin-like</fullName>
    </recommendedName>
</protein>
<feature type="compositionally biased region" description="Basic and acidic residues" evidence="1">
    <location>
        <begin position="1"/>
        <end position="16"/>
    </location>
</feature>
<proteinExistence type="predicted"/>
<sequence>MDKIPVQEAKDPESPQKSKFTRVPKEKEPEPEAVKLKRVPVKAPEPEKQVVSLKAEVTRHQDMELTVHGLHDRDDREIITLGRTERVFTAEEGMVQLDSFDEAEEVTVVQKTEKKGWTRTPKPQKEEEPEVPKLEKKKITKLPKADEQKDSNKLKPFEKSGKAEEETLKIKLKKVPTKPKEPEKEVITRKVEVTRHYDTEMTVQRLRDRDDREVLALGRTERVFTADEEVPELTHMEEPETLEVEDEKSRWMRTPKTTKGEEPEPDLTKKKIKMLPKKEEEQEVVALKPFEKPEKSEEVEPSKAQKEGEATAIAEHTPFKRVETPQRDQPTSALKHRKDEDAPLTSPKVTPDASKDQKDIQLKEKSHRGPKEEEPTVVDRLCRKPEVIATTEKKNEQIMLKPFTKVTQPGEKPDTVAEEEKPKVPSPRDGHSKEVKEQLREVERTKTPKKEDEKLKEKGEPTVPPKKPSPPGRKPVEKEIPPKQTGLVKGVELKKTPSPGMPKDKDEEEKPFKPIEQLKKVELKKTPSPKIEKPRPKELEQVPVEKKPSAERFKRIPKTVSPKDSVEAVALKKVLKKPSPEEAAEPAKPGKGKIPLVKEVSPGAVQMKKVPTRPEEEVVKEEAEEREGEEEEEAWGWELVPNDDWESEVVDGEVQTPGMPVGKRGETKAGELLI</sequence>
<reference evidence="2 3" key="1">
    <citation type="submission" date="2019-03" db="EMBL/GenBank/DDBJ databases">
        <title>First draft genome of Liparis tanakae, snailfish: a comprehensive survey of snailfish specific genes.</title>
        <authorList>
            <person name="Kim W."/>
            <person name="Song I."/>
            <person name="Jeong J.-H."/>
            <person name="Kim D."/>
            <person name="Kim S."/>
            <person name="Ryu S."/>
            <person name="Song J.Y."/>
            <person name="Lee S.K."/>
        </authorList>
    </citation>
    <scope>NUCLEOTIDE SEQUENCE [LARGE SCALE GENOMIC DNA]</scope>
    <source>
        <tissue evidence="2">Muscle</tissue>
    </source>
</reference>
<feature type="compositionally biased region" description="Basic and acidic residues" evidence="1">
    <location>
        <begin position="23"/>
        <end position="34"/>
    </location>
</feature>
<feature type="compositionally biased region" description="Basic and acidic residues" evidence="1">
    <location>
        <begin position="380"/>
        <end position="396"/>
    </location>
</feature>
<feature type="compositionally biased region" description="Basic and acidic residues" evidence="1">
    <location>
        <begin position="317"/>
        <end position="326"/>
    </location>
</feature>
<dbReference type="Proteomes" id="UP000314294">
    <property type="component" value="Unassembled WGS sequence"/>
</dbReference>